<keyword evidence="1" id="KW-0812">Transmembrane</keyword>
<evidence type="ECO:0000313" key="4">
    <source>
        <dbReference type="Proteomes" id="UP000621856"/>
    </source>
</evidence>
<feature type="transmembrane region" description="Helical" evidence="1">
    <location>
        <begin position="20"/>
        <end position="43"/>
    </location>
</feature>
<evidence type="ECO:0000256" key="1">
    <source>
        <dbReference type="SAM" id="Phobius"/>
    </source>
</evidence>
<dbReference type="Proteomes" id="UP000818603">
    <property type="component" value="Unassembled WGS sequence"/>
</dbReference>
<reference evidence="2" key="3">
    <citation type="submission" date="2020-09" db="EMBL/GenBank/DDBJ databases">
        <authorList>
            <person name="Sun Q."/>
            <person name="Zhou Y."/>
        </authorList>
    </citation>
    <scope>NUCLEOTIDE SEQUENCE</scope>
    <source>
        <strain evidence="2">CGMCC 1.14984</strain>
    </source>
</reference>
<proteinExistence type="predicted"/>
<reference evidence="2" key="1">
    <citation type="journal article" date="2014" name="Int. J. Syst. Evol. Microbiol.">
        <title>Complete genome sequence of Corynebacterium casei LMG S-19264T (=DSM 44701T), isolated from a smear-ripened cheese.</title>
        <authorList>
            <consortium name="US DOE Joint Genome Institute (JGI-PGF)"/>
            <person name="Walter F."/>
            <person name="Albersmeier A."/>
            <person name="Kalinowski J."/>
            <person name="Ruckert C."/>
        </authorList>
    </citation>
    <scope>NUCLEOTIDE SEQUENCE</scope>
    <source>
        <strain evidence="2">CGMCC 1.14984</strain>
    </source>
</reference>
<name>A0A8J3ER98_9PROT</name>
<dbReference type="AlphaFoldDB" id="A0A8J3ER98"/>
<accession>A0A8J3ER98</accession>
<reference evidence="3 5" key="2">
    <citation type="submission" date="2020-02" db="EMBL/GenBank/DDBJ databases">
        <title>Genome sequence of Parvularcula flava strain NH6-79.</title>
        <authorList>
            <person name="Abdul Karim M.H."/>
            <person name="Lam M.Q."/>
            <person name="Chen S.J."/>
            <person name="Yahya A."/>
            <person name="Shahir S."/>
            <person name="Shamsir M.S."/>
            <person name="Chong C.S."/>
        </authorList>
    </citation>
    <scope>NUCLEOTIDE SEQUENCE [LARGE SCALE GENOMIC DNA]</scope>
    <source>
        <strain evidence="3 5">NH6-79</strain>
    </source>
</reference>
<keyword evidence="1" id="KW-1133">Transmembrane helix</keyword>
<gene>
    <name evidence="3" type="ORF">FF098_010020</name>
    <name evidence="2" type="ORF">GCM10011355_20170</name>
</gene>
<evidence type="ECO:0000313" key="3">
    <source>
        <dbReference type="EMBL" id="NHK28240.1"/>
    </source>
</evidence>
<evidence type="ECO:0000313" key="5">
    <source>
        <dbReference type="Proteomes" id="UP000818603"/>
    </source>
</evidence>
<organism evidence="2 4">
    <name type="scientific">Aquisalinus luteolus</name>
    <dbReference type="NCBI Taxonomy" id="1566827"/>
    <lineage>
        <taxon>Bacteria</taxon>
        <taxon>Pseudomonadati</taxon>
        <taxon>Pseudomonadota</taxon>
        <taxon>Alphaproteobacteria</taxon>
        <taxon>Parvularculales</taxon>
        <taxon>Parvularculaceae</taxon>
        <taxon>Aquisalinus</taxon>
    </lineage>
</organism>
<evidence type="ECO:0000313" key="2">
    <source>
        <dbReference type="EMBL" id="GGH97885.1"/>
    </source>
</evidence>
<sequence length="59" mass="7085">MRSRAFVKRHRERRTQGGLISKLAGFAPFSIFLWLLFGLYWILNILMIVIMPYCNYDLF</sequence>
<dbReference type="RefSeq" id="WP_155140078.1">
    <property type="nucleotide sequence ID" value="NZ_BMGZ01000002.1"/>
</dbReference>
<dbReference type="EMBL" id="BMGZ01000002">
    <property type="protein sequence ID" value="GGH97885.1"/>
    <property type="molecule type" value="Genomic_DNA"/>
</dbReference>
<comment type="caution">
    <text evidence="2">The sequence shown here is derived from an EMBL/GenBank/DDBJ whole genome shotgun (WGS) entry which is preliminary data.</text>
</comment>
<protein>
    <submittedName>
        <fullName evidence="2">Uncharacterized protein</fullName>
    </submittedName>
</protein>
<keyword evidence="5" id="KW-1185">Reference proteome</keyword>
<dbReference type="EMBL" id="VCJR02000002">
    <property type="protein sequence ID" value="NHK28240.1"/>
    <property type="molecule type" value="Genomic_DNA"/>
</dbReference>
<dbReference type="Proteomes" id="UP000621856">
    <property type="component" value="Unassembled WGS sequence"/>
</dbReference>
<keyword evidence="1" id="KW-0472">Membrane</keyword>